<evidence type="ECO:0000313" key="2">
    <source>
        <dbReference type="EMBL" id="KAK4108927.1"/>
    </source>
</evidence>
<feature type="non-terminal residue" evidence="2">
    <location>
        <position position="1"/>
    </location>
</feature>
<dbReference type="AlphaFoldDB" id="A0AAN6T9L8"/>
<dbReference type="Proteomes" id="UP001302812">
    <property type="component" value="Unassembled WGS sequence"/>
</dbReference>
<dbReference type="PANTHER" id="PTHR33112">
    <property type="entry name" value="DOMAIN PROTEIN, PUTATIVE-RELATED"/>
    <property type="match status" value="1"/>
</dbReference>
<feature type="domain" description="Heterokaryon incompatibility" evidence="1">
    <location>
        <begin position="54"/>
        <end position="200"/>
    </location>
</feature>
<name>A0AAN6T9L8_9PEZI</name>
<organism evidence="2 3">
    <name type="scientific">Canariomyces notabilis</name>
    <dbReference type="NCBI Taxonomy" id="2074819"/>
    <lineage>
        <taxon>Eukaryota</taxon>
        <taxon>Fungi</taxon>
        <taxon>Dikarya</taxon>
        <taxon>Ascomycota</taxon>
        <taxon>Pezizomycotina</taxon>
        <taxon>Sordariomycetes</taxon>
        <taxon>Sordariomycetidae</taxon>
        <taxon>Sordariales</taxon>
        <taxon>Chaetomiaceae</taxon>
        <taxon>Canariomyces</taxon>
    </lineage>
</organism>
<reference evidence="2" key="1">
    <citation type="journal article" date="2023" name="Mol. Phylogenet. Evol.">
        <title>Genome-scale phylogeny and comparative genomics of the fungal order Sordariales.</title>
        <authorList>
            <person name="Hensen N."/>
            <person name="Bonometti L."/>
            <person name="Westerberg I."/>
            <person name="Brannstrom I.O."/>
            <person name="Guillou S."/>
            <person name="Cros-Aarteil S."/>
            <person name="Calhoun S."/>
            <person name="Haridas S."/>
            <person name="Kuo A."/>
            <person name="Mondo S."/>
            <person name="Pangilinan J."/>
            <person name="Riley R."/>
            <person name="LaButti K."/>
            <person name="Andreopoulos B."/>
            <person name="Lipzen A."/>
            <person name="Chen C."/>
            <person name="Yan M."/>
            <person name="Daum C."/>
            <person name="Ng V."/>
            <person name="Clum A."/>
            <person name="Steindorff A."/>
            <person name="Ohm R.A."/>
            <person name="Martin F."/>
            <person name="Silar P."/>
            <person name="Natvig D.O."/>
            <person name="Lalanne C."/>
            <person name="Gautier V."/>
            <person name="Ament-Velasquez S.L."/>
            <person name="Kruys A."/>
            <person name="Hutchinson M.I."/>
            <person name="Powell A.J."/>
            <person name="Barry K."/>
            <person name="Miller A.N."/>
            <person name="Grigoriev I.V."/>
            <person name="Debuchy R."/>
            <person name="Gladieux P."/>
            <person name="Hiltunen Thoren M."/>
            <person name="Johannesson H."/>
        </authorList>
    </citation>
    <scope>NUCLEOTIDE SEQUENCE</scope>
    <source>
        <strain evidence="2">CBS 508.74</strain>
    </source>
</reference>
<dbReference type="RefSeq" id="XP_064666497.1">
    <property type="nucleotide sequence ID" value="XM_064812177.1"/>
</dbReference>
<accession>A0AAN6T9L8</accession>
<dbReference type="Pfam" id="PF06985">
    <property type="entry name" value="HET"/>
    <property type="match status" value="1"/>
</dbReference>
<dbReference type="GeneID" id="89936302"/>
<evidence type="ECO:0000259" key="1">
    <source>
        <dbReference type="Pfam" id="PF06985"/>
    </source>
</evidence>
<dbReference type="PANTHER" id="PTHR33112:SF10">
    <property type="entry name" value="TOL"/>
    <property type="match status" value="1"/>
</dbReference>
<reference evidence="2" key="2">
    <citation type="submission" date="2023-05" db="EMBL/GenBank/DDBJ databases">
        <authorList>
            <consortium name="Lawrence Berkeley National Laboratory"/>
            <person name="Steindorff A."/>
            <person name="Hensen N."/>
            <person name="Bonometti L."/>
            <person name="Westerberg I."/>
            <person name="Brannstrom I.O."/>
            <person name="Guillou S."/>
            <person name="Cros-Aarteil S."/>
            <person name="Calhoun S."/>
            <person name="Haridas S."/>
            <person name="Kuo A."/>
            <person name="Mondo S."/>
            <person name="Pangilinan J."/>
            <person name="Riley R."/>
            <person name="Labutti K."/>
            <person name="Andreopoulos B."/>
            <person name="Lipzen A."/>
            <person name="Chen C."/>
            <person name="Yanf M."/>
            <person name="Daum C."/>
            <person name="Ng V."/>
            <person name="Clum A."/>
            <person name="Ohm R."/>
            <person name="Martin F."/>
            <person name="Silar P."/>
            <person name="Natvig D."/>
            <person name="Lalanne C."/>
            <person name="Gautier V."/>
            <person name="Ament-Velasquez S.L."/>
            <person name="Kruys A."/>
            <person name="Hutchinson M.I."/>
            <person name="Powell A.J."/>
            <person name="Barry K."/>
            <person name="Miller A.N."/>
            <person name="Grigoriev I.V."/>
            <person name="Debuchy R."/>
            <person name="Gladieux P."/>
            <person name="Thoren M.H."/>
            <person name="Johannesson H."/>
        </authorList>
    </citation>
    <scope>NUCLEOTIDE SEQUENCE</scope>
    <source>
        <strain evidence="2">CBS 508.74</strain>
    </source>
</reference>
<comment type="caution">
    <text evidence="2">The sequence shown here is derived from an EMBL/GenBank/DDBJ whole genome shotgun (WGS) entry which is preliminary data.</text>
</comment>
<dbReference type="EMBL" id="MU853359">
    <property type="protein sequence ID" value="KAK4108927.1"/>
    <property type="molecule type" value="Genomic_DNA"/>
</dbReference>
<keyword evidence="3" id="KW-1185">Reference proteome</keyword>
<sequence length="362" mass="40996">LEECTTEHRACNMAKPPWHPSRLVDLGCSRSSNNDVYPRFSIVKGSKVSPGQKYITLSHRWGLSHTPRITVQNLGAYEQGMPMSALPMSFRDAITVAQRLGIRYIWIDSLCIIQDGDNGQDWRREAPLMEKVYANAFCNLAANWGSDSVGHFFERDTTLFGPNRFPIIHNLTYNLFINGNSWIQEVMDAPLNKRGWVLQERILAPRIIHFCRHEVFWECCENTVSESFPAKLPPIDQSTGDYLLPGLIHSLDSPGNSTLYERTGSKSNEAGRLYDLWHSVVEIYTRCRLTKQSDKLVAIAGLARSLSPFLRDLYVAGVWSRNLVIDLAWYMAEPELVSRDSSLPYRAPSFSWASVNAISAGH</sequence>
<dbReference type="InterPro" id="IPR010730">
    <property type="entry name" value="HET"/>
</dbReference>
<gene>
    <name evidence="2" type="ORF">N656DRAFT_717013</name>
</gene>
<evidence type="ECO:0000313" key="3">
    <source>
        <dbReference type="Proteomes" id="UP001302812"/>
    </source>
</evidence>
<protein>
    <submittedName>
        <fullName evidence="2">HET-domain-containing protein</fullName>
    </submittedName>
</protein>
<proteinExistence type="predicted"/>